<dbReference type="SUPFAM" id="SSF51004">
    <property type="entry name" value="C-terminal (heme d1) domain of cytochrome cd1-nitrite reductase"/>
    <property type="match status" value="1"/>
</dbReference>
<dbReference type="Gene3D" id="1.10.760.10">
    <property type="entry name" value="Cytochrome c-like domain"/>
    <property type="match status" value="1"/>
</dbReference>
<dbReference type="InterPro" id="IPR003143">
    <property type="entry name" value="Cyt_cd1_C_sf"/>
</dbReference>
<dbReference type="Proteomes" id="UP001219862">
    <property type="component" value="Unassembled WGS sequence"/>
</dbReference>
<protein>
    <submittedName>
        <fullName evidence="7">Cytochrome D1 domain-containing protein</fullName>
    </submittedName>
</protein>
<dbReference type="PROSITE" id="PS51007">
    <property type="entry name" value="CYTC"/>
    <property type="match status" value="1"/>
</dbReference>
<name>A0ABT5KX72_9BURK</name>
<dbReference type="InterPro" id="IPR036909">
    <property type="entry name" value="Cyt_c-like_dom_sf"/>
</dbReference>
<proteinExistence type="predicted"/>
<organism evidence="7 8">
    <name type="scientific">Roseateles koreensis</name>
    <dbReference type="NCBI Taxonomy" id="2987526"/>
    <lineage>
        <taxon>Bacteria</taxon>
        <taxon>Pseudomonadati</taxon>
        <taxon>Pseudomonadota</taxon>
        <taxon>Betaproteobacteria</taxon>
        <taxon>Burkholderiales</taxon>
        <taxon>Sphaerotilaceae</taxon>
        <taxon>Roseateles</taxon>
    </lineage>
</organism>
<evidence type="ECO:0000256" key="3">
    <source>
        <dbReference type="ARBA" id="ARBA00023004"/>
    </source>
</evidence>
<dbReference type="Pfam" id="PF02239">
    <property type="entry name" value="Cytochrom_D1"/>
    <property type="match status" value="2"/>
</dbReference>
<sequence>MNELLKTLIKLALALGIFWVGVDFASAQTAPAPQRDVQKEALNPSASAPLASPESPKPDALFKQHCAACHGEQRLGAMGPALLPESLERLRRPEALKLIREGRPATQMPAFGGTLSEAEMQALAQLIYQPQTPAPQWATADILASRSFDAHSGDWPARPQWRADPMNLFVVVEGGDHHISLVDGDRFEVIHRFPSRYALHGGPKFSPDGRYVYFGSRDGWISKYDLWNLKMVAEVRAGLNMRNVAVSSDGRWVMAANYLPQNAVLFDAELNPVKTFDTRSPDGKQSSRVSAVYDAAPRRSFVLALKDLAELWEISYDPKAEPIHAGLVHDFRMGEAIATPGYLNPRRTPLDEPLDDFFFDDSYRHALGTARPRGKDEAGATLGQVVNLDARRKVASLPIAGMPHLGSGISFDWQGRRVMASPNLKDGLISVIDLKNWTLIKEIATPGPGFFMRSHAKSRYAWTDAMMGGPEARDTLSIIDKQSLEIVAQVKQPGKTLAHVEFTKDGRYVLASLWEMDGALIVYDATTFKEVKRLPMSKPVGKYNIWNKISREEGTSH</sequence>
<feature type="region of interest" description="Disordered" evidence="5">
    <location>
        <begin position="35"/>
        <end position="59"/>
    </location>
</feature>
<evidence type="ECO:0000313" key="8">
    <source>
        <dbReference type="Proteomes" id="UP001219862"/>
    </source>
</evidence>
<dbReference type="EMBL" id="JAQQXS010000013">
    <property type="protein sequence ID" value="MDC8786426.1"/>
    <property type="molecule type" value="Genomic_DNA"/>
</dbReference>
<dbReference type="SUPFAM" id="SSF46626">
    <property type="entry name" value="Cytochrome c"/>
    <property type="match status" value="1"/>
</dbReference>
<dbReference type="InterPro" id="IPR011048">
    <property type="entry name" value="Haem_d1_sf"/>
</dbReference>
<dbReference type="RefSeq" id="WP_273597541.1">
    <property type="nucleotide sequence ID" value="NZ_JAQQXS010000013.1"/>
</dbReference>
<dbReference type="CDD" id="cd20777">
    <property type="entry name" value="8prop_heme-binding_NirN"/>
    <property type="match status" value="1"/>
</dbReference>
<evidence type="ECO:0000256" key="1">
    <source>
        <dbReference type="ARBA" id="ARBA00022617"/>
    </source>
</evidence>
<evidence type="ECO:0000256" key="2">
    <source>
        <dbReference type="ARBA" id="ARBA00022723"/>
    </source>
</evidence>
<feature type="domain" description="Cytochrome c" evidence="6">
    <location>
        <begin position="53"/>
        <end position="131"/>
    </location>
</feature>
<evidence type="ECO:0000256" key="5">
    <source>
        <dbReference type="SAM" id="MobiDB-lite"/>
    </source>
</evidence>
<dbReference type="Pfam" id="PF13442">
    <property type="entry name" value="Cytochrome_CBB3"/>
    <property type="match status" value="1"/>
</dbReference>
<dbReference type="PANTHER" id="PTHR47197:SF3">
    <property type="entry name" value="DIHYDRO-HEME D1 DEHYDROGENASE"/>
    <property type="match status" value="1"/>
</dbReference>
<evidence type="ECO:0000259" key="6">
    <source>
        <dbReference type="PROSITE" id="PS51007"/>
    </source>
</evidence>
<gene>
    <name evidence="7" type="ORF">PRZ01_14645</name>
</gene>
<comment type="caution">
    <text evidence="7">The sequence shown here is derived from an EMBL/GenBank/DDBJ whole genome shotgun (WGS) entry which is preliminary data.</text>
</comment>
<accession>A0ABT5KX72</accession>
<dbReference type="InterPro" id="IPR051200">
    <property type="entry name" value="Host-pathogen_enzymatic-act"/>
</dbReference>
<evidence type="ECO:0000256" key="4">
    <source>
        <dbReference type="PROSITE-ProRule" id="PRU00433"/>
    </source>
</evidence>
<dbReference type="PANTHER" id="PTHR47197">
    <property type="entry name" value="PROTEIN NIRF"/>
    <property type="match status" value="1"/>
</dbReference>
<feature type="compositionally biased region" description="Low complexity" evidence="5">
    <location>
        <begin position="40"/>
        <end position="54"/>
    </location>
</feature>
<keyword evidence="1 4" id="KW-0349">Heme</keyword>
<evidence type="ECO:0000313" key="7">
    <source>
        <dbReference type="EMBL" id="MDC8786426.1"/>
    </source>
</evidence>
<reference evidence="7 8" key="1">
    <citation type="submission" date="2022-10" db="EMBL/GenBank/DDBJ databases">
        <title>paucibacter sp. hw8 Genome sequencing.</title>
        <authorList>
            <person name="Park S."/>
        </authorList>
    </citation>
    <scope>NUCLEOTIDE SEQUENCE [LARGE SCALE GENOMIC DNA]</scope>
    <source>
        <strain evidence="8">hw8</strain>
    </source>
</reference>
<dbReference type="InterPro" id="IPR009056">
    <property type="entry name" value="Cyt_c-like_dom"/>
</dbReference>
<keyword evidence="2 4" id="KW-0479">Metal-binding</keyword>
<keyword evidence="8" id="KW-1185">Reference proteome</keyword>
<keyword evidence="3 4" id="KW-0408">Iron</keyword>
<dbReference type="Gene3D" id="2.140.10.20">
    <property type="entry name" value="C-terminal (heme d1) domain of cytochrome cd1-nitrite reductase"/>
    <property type="match status" value="1"/>
</dbReference>